<evidence type="ECO:0000256" key="3">
    <source>
        <dbReference type="ARBA" id="ARBA00022840"/>
    </source>
</evidence>
<protein>
    <recommendedName>
        <fullName evidence="6">Iron-sulfur cluster carrier protein</fullName>
    </recommendedName>
</protein>
<dbReference type="GO" id="GO:0005829">
    <property type="term" value="C:cytosol"/>
    <property type="evidence" value="ECO:0007669"/>
    <property type="project" value="TreeGrafter"/>
</dbReference>
<dbReference type="FunFam" id="3.40.50.300:FF:001119">
    <property type="entry name" value="Iron-sulfur cluster carrier protein"/>
    <property type="match status" value="1"/>
</dbReference>
<name>A0A7C0U3S6_DESA2</name>
<dbReference type="Gene3D" id="3.40.50.300">
    <property type="entry name" value="P-loop containing nucleotide triphosphate hydrolases"/>
    <property type="match status" value="1"/>
</dbReference>
<dbReference type="InterPro" id="IPR033756">
    <property type="entry name" value="YlxH/NBP35"/>
</dbReference>
<evidence type="ECO:0000313" key="7">
    <source>
        <dbReference type="EMBL" id="HDD44942.1"/>
    </source>
</evidence>
<keyword evidence="1 6" id="KW-0479">Metal-binding</keyword>
<dbReference type="SUPFAM" id="SSF53146">
    <property type="entry name" value="Nitrogenase accessory factor-like"/>
    <property type="match status" value="1"/>
</dbReference>
<dbReference type="SUPFAM" id="SSF52540">
    <property type="entry name" value="P-loop containing nucleoside triphosphate hydrolases"/>
    <property type="match status" value="1"/>
</dbReference>
<dbReference type="GO" id="GO:0051536">
    <property type="term" value="F:iron-sulfur cluster binding"/>
    <property type="evidence" value="ECO:0007669"/>
    <property type="project" value="UniProtKB-UniRule"/>
</dbReference>
<evidence type="ECO:0000256" key="4">
    <source>
        <dbReference type="ARBA" id="ARBA00023004"/>
    </source>
</evidence>
<comment type="caution">
    <text evidence="7">The sequence shown here is derived from an EMBL/GenBank/DDBJ whole genome shotgun (WGS) entry which is preliminary data.</text>
</comment>
<dbReference type="AlphaFoldDB" id="A0A7C0U3S6"/>
<accession>A0A7C0U3S6</accession>
<evidence type="ECO:0000256" key="1">
    <source>
        <dbReference type="ARBA" id="ARBA00022723"/>
    </source>
</evidence>
<dbReference type="GO" id="GO:0016887">
    <property type="term" value="F:ATP hydrolysis activity"/>
    <property type="evidence" value="ECO:0007669"/>
    <property type="project" value="UniProtKB-UniRule"/>
</dbReference>
<dbReference type="InterPro" id="IPR019591">
    <property type="entry name" value="Mrp/NBP35_ATP-bd"/>
</dbReference>
<dbReference type="GO" id="GO:0140663">
    <property type="term" value="F:ATP-dependent FeS chaperone activity"/>
    <property type="evidence" value="ECO:0007669"/>
    <property type="project" value="InterPro"/>
</dbReference>
<organism evidence="7">
    <name type="scientific">Desulfofervidus auxilii</name>
    <dbReference type="NCBI Taxonomy" id="1621989"/>
    <lineage>
        <taxon>Bacteria</taxon>
        <taxon>Pseudomonadati</taxon>
        <taxon>Thermodesulfobacteriota</taxon>
        <taxon>Candidatus Desulfofervidia</taxon>
        <taxon>Candidatus Desulfofervidales</taxon>
        <taxon>Candidatus Desulfofervidaceae</taxon>
        <taxon>Candidatus Desulfofervidus</taxon>
    </lineage>
</organism>
<gene>
    <name evidence="7" type="ORF">ENG63_08810</name>
</gene>
<dbReference type="GO" id="GO:0016226">
    <property type="term" value="P:iron-sulfur cluster assembly"/>
    <property type="evidence" value="ECO:0007669"/>
    <property type="project" value="InterPro"/>
</dbReference>
<keyword evidence="6" id="KW-0378">Hydrolase</keyword>
<keyword evidence="5 6" id="KW-0411">Iron-sulfur</keyword>
<dbReference type="CDD" id="cd02037">
    <property type="entry name" value="Mrp_NBP35"/>
    <property type="match status" value="1"/>
</dbReference>
<keyword evidence="3 6" id="KW-0067">ATP-binding</keyword>
<keyword evidence="2 6" id="KW-0547">Nucleotide-binding</keyword>
<feature type="binding site" evidence="6">
    <location>
        <begin position="31"/>
        <end position="38"/>
    </location>
    <ligand>
        <name>ATP</name>
        <dbReference type="ChEBI" id="CHEBI:30616"/>
    </ligand>
</feature>
<reference evidence="7" key="1">
    <citation type="journal article" date="2020" name="mSystems">
        <title>Genome- and Community-Level Interaction Insights into Carbon Utilization and Element Cycling Functions of Hydrothermarchaeota in Hydrothermal Sediment.</title>
        <authorList>
            <person name="Zhou Z."/>
            <person name="Liu Y."/>
            <person name="Xu W."/>
            <person name="Pan J."/>
            <person name="Luo Z.H."/>
            <person name="Li M."/>
        </authorList>
    </citation>
    <scope>NUCLEOTIDE SEQUENCE [LARGE SCALE GENOMIC DNA]</scope>
    <source>
        <strain evidence="7">HyVt-233</strain>
    </source>
</reference>
<dbReference type="HAMAP" id="MF_02040">
    <property type="entry name" value="Mrp_NBP35"/>
    <property type="match status" value="1"/>
</dbReference>
<sequence>MAEKDVRKIDEEQLLKPTLSRIKHKIIVMSGKGGVGKSTVATCLAIALAQKGYKVGLLDIDLHGPSIPHLLGIKDLLEITEQKILPKKLMPNLEVVSIECFMADEDKDRAVIWRGPLKHSAIRQFLADVEWGELNYLVIDSPPGTGDEPLSVAHLIPDAKAIIVATPQEVALADIRKSISFCKHVQMDIVGLIENMSGFVCPHCGKEINIFKTGGGEKTAEIARIPFLGKLPVDLSVVEAGDEGKLLEYMQNQDNSYIRAFSKIAANVVDQLKQMEVKPVSLAEIRARKEYKVAIPLKDGRRADFLTECDELAMVHVKDGGIKKIEKMVPAEKDIAVVPMALVHLGADLVITKRMKEKAKYVFYKNGVGVLLDVPELTPEELVQKFISGELGGE</sequence>
<dbReference type="PANTHER" id="PTHR23264">
    <property type="entry name" value="NUCLEOTIDE-BINDING PROTEIN NBP35 YEAST -RELATED"/>
    <property type="match status" value="1"/>
</dbReference>
<evidence type="ECO:0000256" key="2">
    <source>
        <dbReference type="ARBA" id="ARBA00022741"/>
    </source>
</evidence>
<dbReference type="PANTHER" id="PTHR23264:SF19">
    <property type="entry name" value="CYTOSOLIC FE-S CLUSTER ASSEMBLY FACTOR NUBP2"/>
    <property type="match status" value="1"/>
</dbReference>
<dbReference type="EMBL" id="DRBS01000322">
    <property type="protein sequence ID" value="HDD44942.1"/>
    <property type="molecule type" value="Genomic_DNA"/>
</dbReference>
<comment type="similarity">
    <text evidence="6">Belongs to the Mrp/NBP35 ATP-binding proteins family.</text>
</comment>
<comment type="function">
    <text evidence="6">Binds and transfers iron-sulfur (Fe-S) clusters to target apoproteins. Can hydrolyze ATP.</text>
</comment>
<dbReference type="GO" id="GO:0005524">
    <property type="term" value="F:ATP binding"/>
    <property type="evidence" value="ECO:0007669"/>
    <property type="project" value="UniProtKB-UniRule"/>
</dbReference>
<evidence type="ECO:0000256" key="5">
    <source>
        <dbReference type="ARBA" id="ARBA00023014"/>
    </source>
</evidence>
<dbReference type="GO" id="GO:0046872">
    <property type="term" value="F:metal ion binding"/>
    <property type="evidence" value="ECO:0007669"/>
    <property type="project" value="UniProtKB-KW"/>
</dbReference>
<keyword evidence="4 6" id="KW-0408">Iron</keyword>
<dbReference type="Pfam" id="PF10609">
    <property type="entry name" value="ParA"/>
    <property type="match status" value="1"/>
</dbReference>
<dbReference type="InterPro" id="IPR027417">
    <property type="entry name" value="P-loop_NTPase"/>
</dbReference>
<evidence type="ECO:0000256" key="6">
    <source>
        <dbReference type="HAMAP-Rule" id="MF_02040"/>
    </source>
</evidence>
<dbReference type="Proteomes" id="UP000886289">
    <property type="component" value="Unassembled WGS sequence"/>
</dbReference>
<comment type="subunit">
    <text evidence="6">Homodimer.</text>
</comment>
<dbReference type="Gene3D" id="3.30.420.130">
    <property type="entry name" value="Dinitrogenase iron-molybdenum cofactor biosynthesis domain"/>
    <property type="match status" value="1"/>
</dbReference>
<dbReference type="InterPro" id="IPR036105">
    <property type="entry name" value="DiNase_FeMo-co_biosyn_sf"/>
</dbReference>
<proteinExistence type="inferred from homology"/>